<sequence>MIRLLLSALMLTAPILQAGLESLPIIRLQDGKVTPTALHSETRYLALYFSASWCGPCRASTPALVKEYERMQQRGDRKVEILLVGDDRSEQAMLDYMQHYKMPWPAVTWQARQQVERYAEGGIPQLTLVELSTGKVVARGSGSSGDGSIESVVARIRELHGDTSGEAFRTESILGRYRLLIAVVASVLVILLITRMRKKHIPH</sequence>
<proteinExistence type="predicted"/>
<dbReference type="InterPro" id="IPR036249">
    <property type="entry name" value="Thioredoxin-like_sf"/>
</dbReference>
<dbReference type="RefSeq" id="WP_178931860.1">
    <property type="nucleotide sequence ID" value="NZ_JACBAZ010000002.1"/>
</dbReference>
<dbReference type="PANTHER" id="PTHR46472:SF1">
    <property type="entry name" value="NUCLEOREDOXIN"/>
    <property type="match status" value="1"/>
</dbReference>
<keyword evidence="1" id="KW-1133">Transmembrane helix</keyword>
<keyword evidence="1" id="KW-0812">Transmembrane</keyword>
<dbReference type="PANTHER" id="PTHR46472">
    <property type="entry name" value="NUCLEOREDOXIN"/>
    <property type="match status" value="1"/>
</dbReference>
<feature type="transmembrane region" description="Helical" evidence="1">
    <location>
        <begin position="177"/>
        <end position="194"/>
    </location>
</feature>
<feature type="domain" description="Thioredoxin" evidence="2">
    <location>
        <begin position="2"/>
        <end position="161"/>
    </location>
</feature>
<dbReference type="AlphaFoldDB" id="A0A851GKT8"/>
<dbReference type="SUPFAM" id="SSF52833">
    <property type="entry name" value="Thioredoxin-like"/>
    <property type="match status" value="1"/>
</dbReference>
<dbReference type="Proteomes" id="UP000557872">
    <property type="component" value="Unassembled WGS sequence"/>
</dbReference>
<accession>A0A851GKT8</accession>
<dbReference type="Gene3D" id="3.40.30.10">
    <property type="entry name" value="Glutaredoxin"/>
    <property type="match status" value="1"/>
</dbReference>
<keyword evidence="1" id="KW-0472">Membrane</keyword>
<dbReference type="GO" id="GO:0004791">
    <property type="term" value="F:thioredoxin-disulfide reductase (NADPH) activity"/>
    <property type="evidence" value="ECO:0007669"/>
    <property type="project" value="TreeGrafter"/>
</dbReference>
<dbReference type="Pfam" id="PF13905">
    <property type="entry name" value="Thioredoxin_8"/>
    <property type="match status" value="1"/>
</dbReference>
<protein>
    <submittedName>
        <fullName evidence="3">Redoxin domain-containing protein</fullName>
    </submittedName>
</protein>
<organism evidence="3 4">
    <name type="scientific">Oceaniferula marina</name>
    <dbReference type="NCBI Taxonomy" id="2748318"/>
    <lineage>
        <taxon>Bacteria</taxon>
        <taxon>Pseudomonadati</taxon>
        <taxon>Verrucomicrobiota</taxon>
        <taxon>Verrucomicrobiia</taxon>
        <taxon>Verrucomicrobiales</taxon>
        <taxon>Verrucomicrobiaceae</taxon>
        <taxon>Oceaniferula</taxon>
    </lineage>
</organism>
<dbReference type="PROSITE" id="PS51352">
    <property type="entry name" value="THIOREDOXIN_2"/>
    <property type="match status" value="1"/>
</dbReference>
<dbReference type="EMBL" id="JACBAZ010000002">
    <property type="protein sequence ID" value="NWK55340.1"/>
    <property type="molecule type" value="Genomic_DNA"/>
</dbReference>
<evidence type="ECO:0000259" key="2">
    <source>
        <dbReference type="PROSITE" id="PS51352"/>
    </source>
</evidence>
<reference evidence="3 4" key="1">
    <citation type="submission" date="2020-07" db="EMBL/GenBank/DDBJ databases">
        <title>Roseicoccus Jingziensis gen. nov., sp. nov., isolated from coastal seawater.</title>
        <authorList>
            <person name="Feng X."/>
        </authorList>
    </citation>
    <scope>NUCLEOTIDE SEQUENCE [LARGE SCALE GENOMIC DNA]</scope>
    <source>
        <strain evidence="3 4">N1E253</strain>
    </source>
</reference>
<evidence type="ECO:0000313" key="4">
    <source>
        <dbReference type="Proteomes" id="UP000557872"/>
    </source>
</evidence>
<gene>
    <name evidence="3" type="ORF">HW115_06940</name>
</gene>
<name>A0A851GKT8_9BACT</name>
<evidence type="ECO:0000313" key="3">
    <source>
        <dbReference type="EMBL" id="NWK55340.1"/>
    </source>
</evidence>
<dbReference type="InterPro" id="IPR013766">
    <property type="entry name" value="Thioredoxin_domain"/>
</dbReference>
<dbReference type="GO" id="GO:0030178">
    <property type="term" value="P:negative regulation of Wnt signaling pathway"/>
    <property type="evidence" value="ECO:0007669"/>
    <property type="project" value="TreeGrafter"/>
</dbReference>
<dbReference type="InterPro" id="IPR012336">
    <property type="entry name" value="Thioredoxin-like_fold"/>
</dbReference>
<comment type="caution">
    <text evidence="3">The sequence shown here is derived from an EMBL/GenBank/DDBJ whole genome shotgun (WGS) entry which is preliminary data.</text>
</comment>
<dbReference type="GO" id="GO:0031397">
    <property type="term" value="P:negative regulation of protein ubiquitination"/>
    <property type="evidence" value="ECO:0007669"/>
    <property type="project" value="TreeGrafter"/>
</dbReference>
<evidence type="ECO:0000256" key="1">
    <source>
        <dbReference type="SAM" id="Phobius"/>
    </source>
</evidence>
<keyword evidence="4" id="KW-1185">Reference proteome</keyword>